<protein>
    <submittedName>
        <fullName evidence="2">Uncharacterized protein</fullName>
    </submittedName>
</protein>
<keyword evidence="1" id="KW-1133">Transmembrane helix</keyword>
<proteinExistence type="predicted"/>
<evidence type="ECO:0000313" key="2">
    <source>
        <dbReference type="EMBL" id="RDK37640.1"/>
    </source>
</evidence>
<accession>A0A370P6Z4</accession>
<dbReference type="Proteomes" id="UP000254937">
    <property type="component" value="Unassembled WGS sequence"/>
</dbReference>
<gene>
    <name evidence="2" type="ORF">M752DRAFT_88215</name>
</gene>
<dbReference type="EMBL" id="KZ851869">
    <property type="protein sequence ID" value="RDK37640.1"/>
    <property type="molecule type" value="Genomic_DNA"/>
</dbReference>
<reference evidence="2 3" key="1">
    <citation type="submission" date="2018-07" db="EMBL/GenBank/DDBJ databases">
        <title>Section-level genome sequencing of Aspergillus section Nigri to investigate inter- and intra-species variation.</title>
        <authorList>
            <consortium name="DOE Joint Genome Institute"/>
            <person name="Vesth T.C."/>
            <person name="Nybo J.L."/>
            <person name="Theobald S."/>
            <person name="Frisvad J.C."/>
            <person name="Larsen T.O."/>
            <person name="Nielsen K.F."/>
            <person name="Hoof J.B."/>
            <person name="Brandl J."/>
            <person name="Salamov A."/>
            <person name="Riley R."/>
            <person name="Gladden J.M."/>
            <person name="Phatale P."/>
            <person name="Nielsen M.T."/>
            <person name="Lyhne E.K."/>
            <person name="Kogle M.E."/>
            <person name="Strasser K."/>
            <person name="McDonnell E."/>
            <person name="Barry K."/>
            <person name="Clum A."/>
            <person name="Chen C."/>
            <person name="Nolan M."/>
            <person name="Sandor L."/>
            <person name="Kuo A."/>
            <person name="Lipzen A."/>
            <person name="Hainaut M."/>
            <person name="Drula E."/>
            <person name="Tsang A."/>
            <person name="Magnuson J.K."/>
            <person name="Henrissat B."/>
            <person name="Wiebenga A."/>
            <person name="Simmons B.A."/>
            <person name="Makela M.R."/>
            <person name="De vries R.P."/>
            <person name="Grigoriev I.V."/>
            <person name="Mortensen U.H."/>
            <person name="Baker S.E."/>
            <person name="Andersen M.R."/>
        </authorList>
    </citation>
    <scope>NUCLEOTIDE SEQUENCE [LARGE SCALE GENOMIC DNA]</scope>
    <source>
        <strain evidence="2 3">ATCC 13157</strain>
    </source>
</reference>
<organism evidence="2 3">
    <name type="scientific">Aspergillus phoenicis ATCC 13157</name>
    <dbReference type="NCBI Taxonomy" id="1353007"/>
    <lineage>
        <taxon>Eukaryota</taxon>
        <taxon>Fungi</taxon>
        <taxon>Dikarya</taxon>
        <taxon>Ascomycota</taxon>
        <taxon>Pezizomycotina</taxon>
        <taxon>Eurotiomycetes</taxon>
        <taxon>Eurotiomycetidae</taxon>
        <taxon>Eurotiales</taxon>
        <taxon>Aspergillaceae</taxon>
        <taxon>Aspergillus</taxon>
    </lineage>
</organism>
<dbReference type="AlphaFoldDB" id="A0A370P6Z4"/>
<keyword evidence="1" id="KW-0472">Membrane</keyword>
<evidence type="ECO:0000256" key="1">
    <source>
        <dbReference type="SAM" id="Phobius"/>
    </source>
</evidence>
<keyword evidence="1" id="KW-0812">Transmembrane</keyword>
<name>A0A370P6Z4_ASPPH</name>
<evidence type="ECO:0000313" key="3">
    <source>
        <dbReference type="Proteomes" id="UP000254937"/>
    </source>
</evidence>
<sequence length="82" mass="9455">MIPTNRVTFTLHWYWLSLLAIYTARSSIATAAIFIKAALWLRVELHALYNLADREGSTDPFYQPRYGMVNALNRLSLIPRSL</sequence>
<feature type="transmembrane region" description="Helical" evidence="1">
    <location>
        <begin position="12"/>
        <end position="35"/>
    </location>
</feature>
<keyword evidence="3" id="KW-1185">Reference proteome</keyword>